<name>A0ABU6YD37_9FABA</name>
<gene>
    <name evidence="1" type="ORF">PIB30_044023</name>
</gene>
<keyword evidence="2" id="KW-1185">Reference proteome</keyword>
<proteinExistence type="predicted"/>
<evidence type="ECO:0008006" key="3">
    <source>
        <dbReference type="Google" id="ProtNLM"/>
    </source>
</evidence>
<evidence type="ECO:0000313" key="2">
    <source>
        <dbReference type="Proteomes" id="UP001341840"/>
    </source>
</evidence>
<comment type="caution">
    <text evidence="1">The sequence shown here is derived from an EMBL/GenBank/DDBJ whole genome shotgun (WGS) entry which is preliminary data.</text>
</comment>
<evidence type="ECO:0000313" key="1">
    <source>
        <dbReference type="EMBL" id="MED6208332.1"/>
    </source>
</evidence>
<accession>A0ABU6YD37</accession>
<dbReference type="Proteomes" id="UP001341840">
    <property type="component" value="Unassembled WGS sequence"/>
</dbReference>
<dbReference type="EMBL" id="JASCZI010241915">
    <property type="protein sequence ID" value="MED6208332.1"/>
    <property type="molecule type" value="Genomic_DNA"/>
</dbReference>
<reference evidence="1 2" key="1">
    <citation type="journal article" date="2023" name="Plants (Basel)">
        <title>Bridging the Gap: Combining Genomics and Transcriptomics Approaches to Understand Stylosanthes scabra, an Orphan Legume from the Brazilian Caatinga.</title>
        <authorList>
            <person name="Ferreira-Neto J.R.C."/>
            <person name="da Silva M.D."/>
            <person name="Binneck E."/>
            <person name="de Melo N.F."/>
            <person name="da Silva R.H."/>
            <person name="de Melo A.L.T.M."/>
            <person name="Pandolfi V."/>
            <person name="Bustamante F.O."/>
            <person name="Brasileiro-Vidal A.C."/>
            <person name="Benko-Iseppon A.M."/>
        </authorList>
    </citation>
    <scope>NUCLEOTIDE SEQUENCE [LARGE SCALE GENOMIC DNA]</scope>
    <source>
        <tissue evidence="1">Leaves</tissue>
    </source>
</reference>
<organism evidence="1 2">
    <name type="scientific">Stylosanthes scabra</name>
    <dbReference type="NCBI Taxonomy" id="79078"/>
    <lineage>
        <taxon>Eukaryota</taxon>
        <taxon>Viridiplantae</taxon>
        <taxon>Streptophyta</taxon>
        <taxon>Embryophyta</taxon>
        <taxon>Tracheophyta</taxon>
        <taxon>Spermatophyta</taxon>
        <taxon>Magnoliopsida</taxon>
        <taxon>eudicotyledons</taxon>
        <taxon>Gunneridae</taxon>
        <taxon>Pentapetalae</taxon>
        <taxon>rosids</taxon>
        <taxon>fabids</taxon>
        <taxon>Fabales</taxon>
        <taxon>Fabaceae</taxon>
        <taxon>Papilionoideae</taxon>
        <taxon>50 kb inversion clade</taxon>
        <taxon>dalbergioids sensu lato</taxon>
        <taxon>Dalbergieae</taxon>
        <taxon>Pterocarpus clade</taxon>
        <taxon>Stylosanthes</taxon>
    </lineage>
</organism>
<protein>
    <recommendedName>
        <fullName evidence="3">DUF4283 domain-containing protein</fullName>
    </recommendedName>
</protein>
<sequence length="239" mass="27414">MKKVEHDISEEMKDLIARSIIGVCVRTHKLDLLMEELLSNWKWEGTLECRDIGPNKFILTFVSSMIKNQAWEDPLLKSTFDGLDRYGIAHTASVEREFGRDVYSLQAHPESDGEISEDSKRNVGHYTEAEVEGEKRLETQLVISLENVAATDSRSYGFSEKLRREADTTRKEQWCQGIEEMSEKRSHMENIIMGNNANGGDKMIVEENLNASKNMEDNHLLDEEERGSLNMDLGMLKRE</sequence>